<dbReference type="Proteomes" id="UP000027190">
    <property type="component" value="Unassembled WGS sequence"/>
</dbReference>
<reference evidence="4 5" key="1">
    <citation type="journal article" date="2014" name="Antonie Van Leeuwenhoek">
        <title>Hyphomonas beringensis sp. nov. and Hyphomonas chukchiensis sp. nov., isolated from surface seawater of the Bering Sea and Chukchi Sea.</title>
        <authorList>
            <person name="Li C."/>
            <person name="Lai Q."/>
            <person name="Li G."/>
            <person name="Dong C."/>
            <person name="Wang J."/>
            <person name="Liao Y."/>
            <person name="Shao Z."/>
        </authorList>
    </citation>
    <scope>NUCLEOTIDE SEQUENCE [LARGE SCALE GENOMIC DNA]</scope>
    <source>
        <strain evidence="4 5">BH-BN04-4</strain>
    </source>
</reference>
<evidence type="ECO:0000256" key="3">
    <source>
        <dbReference type="ARBA" id="ARBA00071493"/>
    </source>
</evidence>
<dbReference type="CDD" id="cd05327">
    <property type="entry name" value="retinol-DH_like_SDR_c_like"/>
    <property type="match status" value="1"/>
</dbReference>
<gene>
    <name evidence="4" type="ORF">HY30_15910</name>
</gene>
<dbReference type="PRINTS" id="PR00081">
    <property type="entry name" value="GDHRDH"/>
</dbReference>
<keyword evidence="2" id="KW-0560">Oxidoreductase</keyword>
<protein>
    <recommendedName>
        <fullName evidence="3">Probable oxidoreductase</fullName>
    </recommendedName>
</protein>
<dbReference type="AlphaFoldDB" id="A0A062UI31"/>
<dbReference type="SUPFAM" id="SSF51735">
    <property type="entry name" value="NAD(P)-binding Rossmann-fold domains"/>
    <property type="match status" value="1"/>
</dbReference>
<organism evidence="4 5">
    <name type="scientific">Hyphomonas chukchiensis</name>
    <dbReference type="NCBI Taxonomy" id="1280947"/>
    <lineage>
        <taxon>Bacteria</taxon>
        <taxon>Pseudomonadati</taxon>
        <taxon>Pseudomonadota</taxon>
        <taxon>Alphaproteobacteria</taxon>
        <taxon>Hyphomonadales</taxon>
        <taxon>Hyphomonadaceae</taxon>
        <taxon>Hyphomonas</taxon>
    </lineage>
</organism>
<dbReference type="Gene3D" id="3.40.50.720">
    <property type="entry name" value="NAD(P)-binding Rossmann-like Domain"/>
    <property type="match status" value="1"/>
</dbReference>
<dbReference type="FunFam" id="3.40.50.720:FF:000594">
    <property type="entry name" value="Short-chain oxidoreductase"/>
    <property type="match status" value="1"/>
</dbReference>
<dbReference type="PANTHER" id="PTHR24320">
    <property type="entry name" value="RETINOL DEHYDROGENASE"/>
    <property type="match status" value="1"/>
</dbReference>
<dbReference type="Pfam" id="PF00106">
    <property type="entry name" value="adh_short"/>
    <property type="match status" value="1"/>
</dbReference>
<dbReference type="GO" id="GO:0016491">
    <property type="term" value="F:oxidoreductase activity"/>
    <property type="evidence" value="ECO:0007669"/>
    <property type="project" value="UniProtKB-KW"/>
</dbReference>
<dbReference type="STRING" id="1280947.HY30_15910"/>
<keyword evidence="5" id="KW-1185">Reference proteome</keyword>
<dbReference type="NCBIfam" id="NF004845">
    <property type="entry name" value="PRK06196.1"/>
    <property type="match status" value="1"/>
</dbReference>
<evidence type="ECO:0000313" key="4">
    <source>
        <dbReference type="EMBL" id="KCZ58690.1"/>
    </source>
</evidence>
<name>A0A062UI31_9PROT</name>
<accession>A0A062UI31</accession>
<evidence type="ECO:0000313" key="5">
    <source>
        <dbReference type="Proteomes" id="UP000027190"/>
    </source>
</evidence>
<dbReference type="InterPro" id="IPR002347">
    <property type="entry name" value="SDR_fam"/>
</dbReference>
<dbReference type="OrthoDB" id="9785826at2"/>
<dbReference type="InterPro" id="IPR036291">
    <property type="entry name" value="NAD(P)-bd_dom_sf"/>
</dbReference>
<sequence>MSADPLISSAFGFSSTAREVVAGRQLDGLTAIITGGASGIGLETARTLAEVGVKVVIAARNRRLAERAVSDLQNTAQIEPCWEMLDLSSLSSVRAFVDRWDRKPLHILINNAGVMACPLSYTQDGFEMQIGTNHFGHYLLSILLRPALERGAEQYGKPSRLVSVSSGGHRRSPVDFGDPNFLRRAYDPWIAYGQSKTANALFALGFDHRFRSAGIRAFSVSPGSILTPLQRHMTKEELIARGAIDETGRPRAGLKSPQQGAATSVWAAVGDELEGVGGEYLEDCAQAPPFSDAFPRGVRDYASDPEIADRLWDLSALSVF</sequence>
<dbReference type="EMBL" id="AWFG01000020">
    <property type="protein sequence ID" value="KCZ58690.1"/>
    <property type="molecule type" value="Genomic_DNA"/>
</dbReference>
<dbReference type="RefSeq" id="WP_034739261.1">
    <property type="nucleotide sequence ID" value="NZ_AWFG01000020.1"/>
</dbReference>
<comment type="similarity">
    <text evidence="1">Belongs to the short-chain dehydrogenases/reductases (SDR) family.</text>
</comment>
<comment type="caution">
    <text evidence="4">The sequence shown here is derived from an EMBL/GenBank/DDBJ whole genome shotgun (WGS) entry which is preliminary data.</text>
</comment>
<proteinExistence type="inferred from homology"/>
<evidence type="ECO:0000256" key="1">
    <source>
        <dbReference type="ARBA" id="ARBA00006484"/>
    </source>
</evidence>
<dbReference type="eggNOG" id="COG1028">
    <property type="taxonomic scope" value="Bacteria"/>
</dbReference>
<evidence type="ECO:0000256" key="2">
    <source>
        <dbReference type="ARBA" id="ARBA00023002"/>
    </source>
</evidence>
<dbReference type="PANTHER" id="PTHR24320:SF272">
    <property type="entry name" value="NAD(P)-BINDING ROSSMANN-FOLD SUPERFAMILY PROTEIN"/>
    <property type="match status" value="1"/>
</dbReference>